<keyword evidence="9" id="KW-0408">Iron</keyword>
<keyword evidence="8" id="KW-0560">Oxidoreductase</keyword>
<dbReference type="Pfam" id="PF00067">
    <property type="entry name" value="p450"/>
    <property type="match status" value="1"/>
</dbReference>
<feature type="compositionally biased region" description="Low complexity" evidence="12">
    <location>
        <begin position="514"/>
        <end position="532"/>
    </location>
</feature>
<dbReference type="Pfam" id="PF10186">
    <property type="entry name" value="ATG14"/>
    <property type="match status" value="1"/>
</dbReference>
<feature type="compositionally biased region" description="Polar residues" evidence="12">
    <location>
        <begin position="533"/>
        <end position="545"/>
    </location>
</feature>
<keyword evidence="7" id="KW-0479">Metal-binding</keyword>
<keyword evidence="11" id="KW-0175">Coiled coil</keyword>
<keyword evidence="6" id="KW-0349">Heme</keyword>
<dbReference type="InterPro" id="IPR050364">
    <property type="entry name" value="Cytochrome_P450_fung"/>
</dbReference>
<evidence type="ECO:0000256" key="8">
    <source>
        <dbReference type="ARBA" id="ARBA00023002"/>
    </source>
</evidence>
<evidence type="ECO:0000256" key="3">
    <source>
        <dbReference type="ARBA" id="ARBA00009574"/>
    </source>
</evidence>
<feature type="region of interest" description="Disordered" evidence="12">
    <location>
        <begin position="649"/>
        <end position="694"/>
    </location>
</feature>
<protein>
    <recommendedName>
        <fullName evidence="5">Autophagy-related protein 14</fullName>
    </recommendedName>
</protein>
<evidence type="ECO:0000256" key="10">
    <source>
        <dbReference type="ARBA" id="ARBA00023033"/>
    </source>
</evidence>
<feature type="region of interest" description="Disordered" evidence="12">
    <location>
        <begin position="512"/>
        <end position="557"/>
    </location>
</feature>
<sequence>MFHDLCGRGDSVFNISSTNDRHAKYRRLLQNGLNARATVGYWPLLEEEVGKLLDGLSASPEKYEKHVRRNASAVIMKMAYGYTVEQEDDFFTNVAAEAAQISGWAMTPGRWTVDYYPILRYIPSWFPGAHFKRQAKIWRRRLQDLSDVPHDWVKRQIENGHYSESFTSQLLRPDHSGMVDGEQEDIIKWSAGGLYAGATDTTISAILSFISLMALHPEVQRHAQAEIDLTLGKRESDDWTPKALDLNKLIYLQAVMKEVLRFAPIANLALPHMVVQEDEYAGYRIPKGATVMANVWAVMHDPATYPNPDLFDPSRHLMSDSKTGLASQPDPRAFAFGFGRRSCPERDRLRTLRETLASRRRTLSAARLLPSPPPAPTPPPLREQQELSALSADLARARSGLVQELVEVFNIVEIGGRPPIGGKAGTKGEWTIGDLILPVPGDIRRYPPDHINAVITHTIHFLSVLTFYLGTKLPFEVMWTGKKLGVGHPWIGAGRGTEGSGLAKWHAKHPLHLSSSGASQSSPRSSSPTSFSRVTAPSLKSISSDDNSDAPGSMADSIMQEQPEPHASFTAAIAMLLYNVCYLAFTQGVDVPLNQAGDILSNLWTVCCSPDLGRRSHETHPLLAPPTPPNFMLEFNKLLQTILHPASHSRAVRSHAQGRSSSPNSSSRTRRSQAKKEKIVEEDDGWDIVDEDDR</sequence>
<evidence type="ECO:0000256" key="5">
    <source>
        <dbReference type="ARBA" id="ARBA00013807"/>
    </source>
</evidence>
<dbReference type="PANTHER" id="PTHR46300">
    <property type="entry name" value="P450, PUTATIVE (EUROFUNG)-RELATED-RELATED"/>
    <property type="match status" value="1"/>
</dbReference>
<dbReference type="SUPFAM" id="SSF48264">
    <property type="entry name" value="Cytochrome P450"/>
    <property type="match status" value="1"/>
</dbReference>
<comment type="caution">
    <text evidence="13">The sequence shown here is derived from an EMBL/GenBank/DDBJ whole genome shotgun (WGS) entry which is preliminary data.</text>
</comment>
<comment type="cofactor">
    <cofactor evidence="1">
        <name>heme</name>
        <dbReference type="ChEBI" id="CHEBI:30413"/>
    </cofactor>
</comment>
<evidence type="ECO:0000256" key="1">
    <source>
        <dbReference type="ARBA" id="ARBA00001971"/>
    </source>
</evidence>
<proteinExistence type="inferred from homology"/>
<evidence type="ECO:0000313" key="14">
    <source>
        <dbReference type="Proteomes" id="UP001556367"/>
    </source>
</evidence>
<evidence type="ECO:0000256" key="12">
    <source>
        <dbReference type="SAM" id="MobiDB-lite"/>
    </source>
</evidence>
<dbReference type="InterPro" id="IPR001128">
    <property type="entry name" value="Cyt_P450"/>
</dbReference>
<gene>
    <name evidence="13" type="ORF">HGRIS_000034</name>
</gene>
<keyword evidence="14" id="KW-1185">Reference proteome</keyword>
<dbReference type="PANTHER" id="PTHR46300:SF7">
    <property type="entry name" value="P450, PUTATIVE (EUROFUNG)-RELATED"/>
    <property type="match status" value="1"/>
</dbReference>
<evidence type="ECO:0000313" key="13">
    <source>
        <dbReference type="EMBL" id="KAL0957850.1"/>
    </source>
</evidence>
<evidence type="ECO:0000256" key="4">
    <source>
        <dbReference type="ARBA" id="ARBA00010617"/>
    </source>
</evidence>
<dbReference type="InterPro" id="IPR036396">
    <property type="entry name" value="Cyt_P450_sf"/>
</dbReference>
<dbReference type="PRINTS" id="PR00463">
    <property type="entry name" value="EP450I"/>
</dbReference>
<comment type="pathway">
    <text evidence="2">Secondary metabolite biosynthesis.</text>
</comment>
<dbReference type="Proteomes" id="UP001556367">
    <property type="component" value="Unassembled WGS sequence"/>
</dbReference>
<name>A0ABR3JRP5_9AGAR</name>
<dbReference type="InterPro" id="IPR018791">
    <property type="entry name" value="UV_resistance/autophagy_Atg14"/>
</dbReference>
<dbReference type="InterPro" id="IPR002401">
    <property type="entry name" value="Cyt_P450_E_grp-I"/>
</dbReference>
<dbReference type="EMBL" id="JASNQZ010000004">
    <property type="protein sequence ID" value="KAL0957850.1"/>
    <property type="molecule type" value="Genomic_DNA"/>
</dbReference>
<feature type="region of interest" description="Disordered" evidence="12">
    <location>
        <begin position="363"/>
        <end position="382"/>
    </location>
</feature>
<comment type="similarity">
    <text evidence="3">Belongs to the ATG14 family.</text>
</comment>
<evidence type="ECO:0000256" key="6">
    <source>
        <dbReference type="ARBA" id="ARBA00022617"/>
    </source>
</evidence>
<evidence type="ECO:0000256" key="11">
    <source>
        <dbReference type="ARBA" id="ARBA00023054"/>
    </source>
</evidence>
<keyword evidence="10" id="KW-0503">Monooxygenase</keyword>
<accession>A0ABR3JRP5</accession>
<dbReference type="Gene3D" id="1.10.630.10">
    <property type="entry name" value="Cytochrome P450"/>
    <property type="match status" value="1"/>
</dbReference>
<comment type="similarity">
    <text evidence="4">Belongs to the cytochrome P450 family.</text>
</comment>
<reference evidence="14" key="1">
    <citation type="submission" date="2024-06" db="EMBL/GenBank/DDBJ databases">
        <title>Multi-omics analyses provide insights into the biosynthesis of the anticancer antibiotic pleurotin in Hohenbuehelia grisea.</title>
        <authorList>
            <person name="Weaver J.A."/>
            <person name="Alberti F."/>
        </authorList>
    </citation>
    <scope>NUCLEOTIDE SEQUENCE [LARGE SCALE GENOMIC DNA]</scope>
    <source>
        <strain evidence="14">T-177</strain>
    </source>
</reference>
<evidence type="ECO:0000256" key="7">
    <source>
        <dbReference type="ARBA" id="ARBA00022723"/>
    </source>
</evidence>
<evidence type="ECO:0000256" key="2">
    <source>
        <dbReference type="ARBA" id="ARBA00005179"/>
    </source>
</evidence>
<organism evidence="13 14">
    <name type="scientific">Hohenbuehelia grisea</name>
    <dbReference type="NCBI Taxonomy" id="104357"/>
    <lineage>
        <taxon>Eukaryota</taxon>
        <taxon>Fungi</taxon>
        <taxon>Dikarya</taxon>
        <taxon>Basidiomycota</taxon>
        <taxon>Agaricomycotina</taxon>
        <taxon>Agaricomycetes</taxon>
        <taxon>Agaricomycetidae</taxon>
        <taxon>Agaricales</taxon>
        <taxon>Pleurotineae</taxon>
        <taxon>Pleurotaceae</taxon>
        <taxon>Hohenbuehelia</taxon>
    </lineage>
</organism>
<evidence type="ECO:0000256" key="9">
    <source>
        <dbReference type="ARBA" id="ARBA00023004"/>
    </source>
</evidence>
<feature type="compositionally biased region" description="Pro residues" evidence="12">
    <location>
        <begin position="370"/>
        <end position="381"/>
    </location>
</feature>
<feature type="compositionally biased region" description="Acidic residues" evidence="12">
    <location>
        <begin position="680"/>
        <end position="694"/>
    </location>
</feature>